<organism evidence="3 4">
    <name type="scientific">Pedobacter ureilyticus</name>
    <dbReference type="NCBI Taxonomy" id="1393051"/>
    <lineage>
        <taxon>Bacteria</taxon>
        <taxon>Pseudomonadati</taxon>
        <taxon>Bacteroidota</taxon>
        <taxon>Sphingobacteriia</taxon>
        <taxon>Sphingobacteriales</taxon>
        <taxon>Sphingobacteriaceae</taxon>
        <taxon>Pedobacter</taxon>
    </lineage>
</organism>
<dbReference type="PANTHER" id="PTHR32234">
    <property type="entry name" value="THIOL:DISULFIDE INTERCHANGE PROTEIN DSBD"/>
    <property type="match status" value="1"/>
</dbReference>
<dbReference type="Pfam" id="PF13899">
    <property type="entry name" value="Thioredoxin_7"/>
    <property type="match status" value="1"/>
</dbReference>
<dbReference type="PROSITE" id="PS51352">
    <property type="entry name" value="THIOREDOXIN_2"/>
    <property type="match status" value="1"/>
</dbReference>
<dbReference type="PANTHER" id="PTHR32234:SF0">
    <property type="entry name" value="THIOL:DISULFIDE INTERCHANGE PROTEIN DSBD"/>
    <property type="match status" value="1"/>
</dbReference>
<keyword evidence="4" id="KW-1185">Reference proteome</keyword>
<evidence type="ECO:0000313" key="4">
    <source>
        <dbReference type="Proteomes" id="UP001517247"/>
    </source>
</evidence>
<feature type="chain" id="PRO_5045106129" evidence="1">
    <location>
        <begin position="20"/>
        <end position="379"/>
    </location>
</feature>
<evidence type="ECO:0000256" key="1">
    <source>
        <dbReference type="SAM" id="SignalP"/>
    </source>
</evidence>
<name>A0ABW9JD17_9SPHI</name>
<reference evidence="3 4" key="1">
    <citation type="submission" date="2024-12" db="EMBL/GenBank/DDBJ databases">
        <authorList>
            <person name="Hu S."/>
        </authorList>
    </citation>
    <scope>NUCLEOTIDE SEQUENCE [LARGE SCALE GENOMIC DNA]</scope>
    <source>
        <strain evidence="3 4">THG-T11</strain>
    </source>
</reference>
<evidence type="ECO:0000313" key="3">
    <source>
        <dbReference type="EMBL" id="MFN0257795.1"/>
    </source>
</evidence>
<dbReference type="RefSeq" id="WP_138724873.1">
    <property type="nucleotide sequence ID" value="NZ_SSHJ02000011.1"/>
</dbReference>
<feature type="signal peptide" evidence="1">
    <location>
        <begin position="1"/>
        <end position="19"/>
    </location>
</feature>
<dbReference type="SUPFAM" id="SSF52833">
    <property type="entry name" value="Thioredoxin-like"/>
    <property type="match status" value="1"/>
</dbReference>
<proteinExistence type="predicted"/>
<sequence>MKKLLITLTATVLSLSSFAQSALDKALSKAKKENKLVFVDTYFTGCIPCEQMDREVFPNAIVSKEMEKNFVMLKINVFTEKLGDTIKVQHILNGFPTFLVLNSKGDLVSSVSGFKDPGDLISFLDNAKLRAKKGQFHLGYSSTYNEKDYPAFYIEFAKTRKGITPQNLKEYSDGLKDFKAKNSLLPFLIARTTNEKVSEEVLKDYNTYANLYGEEVLQPVVDRALTAAAQNKLNSSSSKNDFDAFLTSYQSKFPADRWKINLQTLGSKFYLEMKKDTTGYLNFAISNPVLYQYHFTALASTLTAKRQLQGETAKLFLQWANAIVNEESSMEIIKNAASLNKRIGNNEGYKKFMQMAINRAKKYAMPYQEMEESLKLASK</sequence>
<dbReference type="Gene3D" id="3.40.30.10">
    <property type="entry name" value="Glutaredoxin"/>
    <property type="match status" value="1"/>
</dbReference>
<feature type="domain" description="Thioredoxin" evidence="2">
    <location>
        <begin position="4"/>
        <end position="129"/>
    </location>
</feature>
<accession>A0ABW9JD17</accession>
<gene>
    <name evidence="3" type="ORF">E6A44_019580</name>
</gene>
<keyword evidence="1" id="KW-0732">Signal</keyword>
<dbReference type="InterPro" id="IPR036249">
    <property type="entry name" value="Thioredoxin-like_sf"/>
</dbReference>
<dbReference type="EMBL" id="SSHJ02000011">
    <property type="protein sequence ID" value="MFN0257795.1"/>
    <property type="molecule type" value="Genomic_DNA"/>
</dbReference>
<dbReference type="InterPro" id="IPR013766">
    <property type="entry name" value="Thioredoxin_domain"/>
</dbReference>
<comment type="caution">
    <text evidence="3">The sequence shown here is derived from an EMBL/GenBank/DDBJ whole genome shotgun (WGS) entry which is preliminary data.</text>
</comment>
<protein>
    <submittedName>
        <fullName evidence="3">Thioredoxin family protein</fullName>
    </submittedName>
</protein>
<evidence type="ECO:0000259" key="2">
    <source>
        <dbReference type="PROSITE" id="PS51352"/>
    </source>
</evidence>
<dbReference type="Proteomes" id="UP001517247">
    <property type="component" value="Unassembled WGS sequence"/>
</dbReference>